<dbReference type="OMA" id="NFERYLY"/>
<gene>
    <name evidence="3" type="primary">LOC100179675</name>
</gene>
<dbReference type="InParanoid" id="F6X9L5"/>
<feature type="domain" description="Threonine synthase N-terminal" evidence="2">
    <location>
        <begin position="2"/>
        <end position="80"/>
    </location>
</feature>
<dbReference type="Proteomes" id="UP000008144">
    <property type="component" value="Chromosome 3"/>
</dbReference>
<dbReference type="OrthoDB" id="5203861at2759"/>
<dbReference type="Gene3D" id="3.90.1380.10">
    <property type="entry name" value="Threonine synthase, N-terminal domain"/>
    <property type="match status" value="1"/>
</dbReference>
<evidence type="ECO:0000259" key="1">
    <source>
        <dbReference type="Pfam" id="PF00291"/>
    </source>
</evidence>
<dbReference type="FunCoup" id="F6X9L5">
    <property type="interactions" value="1"/>
</dbReference>
<dbReference type="Pfam" id="PF24857">
    <property type="entry name" value="THR4_C"/>
    <property type="match status" value="1"/>
</dbReference>
<dbReference type="GO" id="GO:0009071">
    <property type="term" value="P:serine family amino acid catabolic process"/>
    <property type="evidence" value="ECO:0000318"/>
    <property type="project" value="GO_Central"/>
</dbReference>
<dbReference type="Gene3D" id="3.40.50.1100">
    <property type="match status" value="2"/>
</dbReference>
<dbReference type="GeneID" id="100179675"/>
<dbReference type="InterPro" id="IPR051166">
    <property type="entry name" value="Threonine_Synthase"/>
</dbReference>
<dbReference type="STRING" id="7719.ENSCINP00000010207"/>
<accession>A0A1W2WDQ8</accession>
<accession>F6X9L5</accession>
<dbReference type="InterPro" id="IPR029144">
    <property type="entry name" value="Thr_synth_N"/>
</dbReference>
<dbReference type="AlphaFoldDB" id="F6X9L5"/>
<dbReference type="Ensembl" id="ENSCINT00000010207.3">
    <property type="protein sequence ID" value="ENSCINP00000010207.3"/>
    <property type="gene ID" value="ENSCING00000004958.3"/>
</dbReference>
<dbReference type="HOGENOM" id="CLU_015170_1_1_1"/>
<proteinExistence type="predicted"/>
<dbReference type="Pfam" id="PF00291">
    <property type="entry name" value="PALP"/>
    <property type="match status" value="1"/>
</dbReference>
<organism evidence="3 4">
    <name type="scientific">Ciona intestinalis</name>
    <name type="common">Transparent sea squirt</name>
    <name type="synonym">Ascidia intestinalis</name>
    <dbReference type="NCBI Taxonomy" id="7719"/>
    <lineage>
        <taxon>Eukaryota</taxon>
        <taxon>Metazoa</taxon>
        <taxon>Chordata</taxon>
        <taxon>Tunicata</taxon>
        <taxon>Ascidiacea</taxon>
        <taxon>Phlebobranchia</taxon>
        <taxon>Cionidae</taxon>
        <taxon>Ciona</taxon>
    </lineage>
</organism>
<dbReference type="PANTHER" id="PTHR42690:SF1">
    <property type="entry name" value="THREONINE SYNTHASE-LIKE 2"/>
    <property type="match status" value="1"/>
</dbReference>
<reference evidence="3" key="2">
    <citation type="journal article" date="2008" name="Genome Biol.">
        <title>Improved genome assembly and evidence-based global gene model set for the chordate Ciona intestinalis: new insight into intron and operon populations.</title>
        <authorList>
            <person name="Satou Y."/>
            <person name="Mineta K."/>
            <person name="Ogasawara M."/>
            <person name="Sasakura Y."/>
            <person name="Shoguchi E."/>
            <person name="Ueno K."/>
            <person name="Yamada L."/>
            <person name="Matsumoto J."/>
            <person name="Wasserscheid J."/>
            <person name="Dewar K."/>
            <person name="Wiley G.B."/>
            <person name="Macmil S.L."/>
            <person name="Roe B.A."/>
            <person name="Zeller R.W."/>
            <person name="Hastings K.E."/>
            <person name="Lemaire P."/>
            <person name="Lindquist E."/>
            <person name="Endo T."/>
            <person name="Hotta K."/>
            <person name="Inaba K."/>
        </authorList>
    </citation>
    <scope>NUCLEOTIDE SEQUENCE [LARGE SCALE GENOMIC DNA]</scope>
    <source>
        <strain evidence="3">wild type</strain>
    </source>
</reference>
<dbReference type="GO" id="GO:0046360">
    <property type="term" value="P:2-oxobutyrate biosynthetic process"/>
    <property type="evidence" value="ECO:0000318"/>
    <property type="project" value="GO_Central"/>
</dbReference>
<evidence type="ECO:0000313" key="4">
    <source>
        <dbReference type="Proteomes" id="UP000008144"/>
    </source>
</evidence>
<dbReference type="GO" id="GO:0030170">
    <property type="term" value="F:pyridoxal phosphate binding"/>
    <property type="evidence" value="ECO:0000318"/>
    <property type="project" value="GO_Central"/>
</dbReference>
<dbReference type="FunFam" id="3.40.50.1100:FF:000047">
    <property type="entry name" value="Threonine synthase like 2"/>
    <property type="match status" value="1"/>
</dbReference>
<dbReference type="Pfam" id="PF14821">
    <property type="entry name" value="Thr_synth_N"/>
    <property type="match status" value="1"/>
</dbReference>
<dbReference type="SUPFAM" id="SSF53686">
    <property type="entry name" value="Tryptophan synthase beta subunit-like PLP-dependent enzymes"/>
    <property type="match status" value="1"/>
</dbReference>
<sequence length="474" mass="52738">MRFVSTRGKTVDITFEEALFTAYTEDGGLLMPETIPNISLATLQRWKGLSYVELVKEIIPLFVSTTEISLKEQQELIDAALSSFDIPDALRIERLTNDLNVLEMWHGKTLAFKDLAMSCTTQFVNYFLKKRDRHFTAVVVTSGDTGSSAMQNSIGLDNLDIIVMFAYQKIAKLQELMMTTIQADNMHVYAVDAASSDDADELVEKIFTDHKFVTEHSVGTLNSQNWCRIMVQIVHHVYAYLQTANEVGEPVDIIIPVGGFGNTTSCLIAKKMGIPLGIVCVSNKNDFLNQVLKTGVIDQAPSHLTLAPAMDIAFPINFERILWLLSGSDGKIVSKIMKEFRTSGSTTLPTDLMEKVKSTLRSASAGDDVIINTIQRCWKENEYHICPHTATAVACFYGLTEGYKHSGNSAICLATASAAKFSEAVIKAGLPLKRSPRIDDLNENDARYERLRKGDDWQEILRKKICSITAQSKR</sequence>
<reference evidence="3" key="3">
    <citation type="submission" date="2025-08" db="UniProtKB">
        <authorList>
            <consortium name="Ensembl"/>
        </authorList>
    </citation>
    <scope>IDENTIFICATION</scope>
</reference>
<protein>
    <submittedName>
        <fullName evidence="3">Threonine synthase-like 2</fullName>
    </submittedName>
</protein>
<feature type="domain" description="Tryptophan synthase beta chain-like PALP" evidence="1">
    <location>
        <begin position="103"/>
        <end position="333"/>
    </location>
</feature>
<reference evidence="3" key="4">
    <citation type="submission" date="2025-09" db="UniProtKB">
        <authorList>
            <consortium name="Ensembl"/>
        </authorList>
    </citation>
    <scope>IDENTIFICATION</scope>
</reference>
<dbReference type="EMBL" id="EAAA01001823">
    <property type="status" value="NOT_ANNOTATED_CDS"/>
    <property type="molecule type" value="Genomic_DNA"/>
</dbReference>
<dbReference type="InterPro" id="IPR037158">
    <property type="entry name" value="Thr_synth_N_sf"/>
</dbReference>
<reference evidence="4" key="1">
    <citation type="journal article" date="2002" name="Science">
        <title>The draft genome of Ciona intestinalis: insights into chordate and vertebrate origins.</title>
        <authorList>
            <person name="Dehal P."/>
            <person name="Satou Y."/>
            <person name="Campbell R.K."/>
            <person name="Chapman J."/>
            <person name="Degnan B."/>
            <person name="De Tomaso A."/>
            <person name="Davidson B."/>
            <person name="Di Gregorio A."/>
            <person name="Gelpke M."/>
            <person name="Goodstein D.M."/>
            <person name="Harafuji N."/>
            <person name="Hastings K.E."/>
            <person name="Ho I."/>
            <person name="Hotta K."/>
            <person name="Huang W."/>
            <person name="Kawashima T."/>
            <person name="Lemaire P."/>
            <person name="Martinez D."/>
            <person name="Meinertzhagen I.A."/>
            <person name="Necula S."/>
            <person name="Nonaka M."/>
            <person name="Putnam N."/>
            <person name="Rash S."/>
            <person name="Saiga H."/>
            <person name="Satake M."/>
            <person name="Terry A."/>
            <person name="Yamada L."/>
            <person name="Wang H.G."/>
            <person name="Awazu S."/>
            <person name="Azumi K."/>
            <person name="Boore J."/>
            <person name="Branno M."/>
            <person name="Chin-Bow S."/>
            <person name="DeSantis R."/>
            <person name="Doyle S."/>
            <person name="Francino P."/>
            <person name="Keys D.N."/>
            <person name="Haga S."/>
            <person name="Hayashi H."/>
            <person name="Hino K."/>
            <person name="Imai K.S."/>
            <person name="Inaba K."/>
            <person name="Kano S."/>
            <person name="Kobayashi K."/>
            <person name="Kobayashi M."/>
            <person name="Lee B.I."/>
            <person name="Makabe K.W."/>
            <person name="Manohar C."/>
            <person name="Matassi G."/>
            <person name="Medina M."/>
            <person name="Mochizuki Y."/>
            <person name="Mount S."/>
            <person name="Morishita T."/>
            <person name="Miura S."/>
            <person name="Nakayama A."/>
            <person name="Nishizaka S."/>
            <person name="Nomoto H."/>
            <person name="Ohta F."/>
            <person name="Oishi K."/>
            <person name="Rigoutsos I."/>
            <person name="Sano M."/>
            <person name="Sasaki A."/>
            <person name="Sasakura Y."/>
            <person name="Shoguchi E."/>
            <person name="Shin-i T."/>
            <person name="Spagnuolo A."/>
            <person name="Stainier D."/>
            <person name="Suzuki M.M."/>
            <person name="Tassy O."/>
            <person name="Takatori N."/>
            <person name="Tokuoka M."/>
            <person name="Yagi K."/>
            <person name="Yoshizaki F."/>
            <person name="Wada S."/>
            <person name="Zhang C."/>
            <person name="Hyatt P.D."/>
            <person name="Larimer F."/>
            <person name="Detter C."/>
            <person name="Doggett N."/>
            <person name="Glavina T."/>
            <person name="Hawkins T."/>
            <person name="Richardson P."/>
            <person name="Lucas S."/>
            <person name="Kohara Y."/>
            <person name="Levine M."/>
            <person name="Satoh N."/>
            <person name="Rokhsar D.S."/>
        </authorList>
    </citation>
    <scope>NUCLEOTIDE SEQUENCE [LARGE SCALE GENOMIC DNA]</scope>
</reference>
<dbReference type="RefSeq" id="XP_002125692.1">
    <property type="nucleotide sequence ID" value="XM_002125656.5"/>
</dbReference>
<dbReference type="GeneTree" id="ENSGT00940000158503"/>
<dbReference type="InterPro" id="IPR036052">
    <property type="entry name" value="TrpB-like_PALP_sf"/>
</dbReference>
<evidence type="ECO:0000259" key="2">
    <source>
        <dbReference type="Pfam" id="PF14821"/>
    </source>
</evidence>
<dbReference type="KEGG" id="cin:100179675"/>
<dbReference type="InterPro" id="IPR001926">
    <property type="entry name" value="TrpB-like_PALP"/>
</dbReference>
<keyword evidence="4" id="KW-1185">Reference proteome</keyword>
<dbReference type="PANTHER" id="PTHR42690">
    <property type="entry name" value="THREONINE SYNTHASE FAMILY MEMBER"/>
    <property type="match status" value="1"/>
</dbReference>
<evidence type="ECO:0000313" key="3">
    <source>
        <dbReference type="Ensembl" id="ENSCINP00000010207.3"/>
    </source>
</evidence>
<name>F6X9L5_CIOIN</name>